<dbReference type="Proteomes" id="UP000674143">
    <property type="component" value="Unassembled WGS sequence"/>
</dbReference>
<sequence length="466" mass="51123">MTSRAADAACVTRARVLEVHRVASKQVALQEEAKNVRERRLALEEVMRQERSRRLQAAASRRTEAPNRGHASGPATPSREQEEGSALDSSAAPQTLEEYRRELDNVNGNKDVFRLHYYTNGHLNPADVHFYTVNSRVKEYQRHAPSPPRSAKARGSTSPACKAHAKRELTPSSTLALLSAPVMEGTSEQWTKSALLRMQANQHMLQRIEEREKEEAAHMGRPIVRDTAAPASHRNAPPQPYKAPFAASAIEHHPSRATEATVSECDVPLGLELNQSYAASAPTQRRSSPLQLSPPKTYTRTSSLLFRDHTAPPSSAWHNSSFKPSLIYGSSAALHAPRTETLLRASAGHSWVSESPRKPLEHSWMARSAASGSGSAFRSIVERPPNSAWEEHCARTELTQLLSPTRQGATDLFSLPRGSSPRGAGGVASCMPSANPPTSTPKPTLLDGFRMPHTVLKREDLFQGFC</sequence>
<dbReference type="AlphaFoldDB" id="A0A836G7S1"/>
<proteinExistence type="predicted"/>
<dbReference type="KEGG" id="loi:92357145"/>
<feature type="region of interest" description="Disordered" evidence="1">
    <location>
        <begin position="47"/>
        <end position="92"/>
    </location>
</feature>
<reference evidence="3" key="1">
    <citation type="journal article" date="2021" name="Microbiol. Resour. Announc.">
        <title>LGAAP: Leishmaniinae Genome Assembly and Annotation Pipeline.</title>
        <authorList>
            <person name="Almutairi H."/>
            <person name="Urbaniak M.D."/>
            <person name="Bates M.D."/>
            <person name="Jariyapan N."/>
            <person name="Kwakye-Nuako G."/>
            <person name="Thomaz-Soccol V."/>
            <person name="Al-Salem W.S."/>
            <person name="Dillon R.J."/>
            <person name="Bates P.A."/>
            <person name="Gatherer D."/>
        </authorList>
    </citation>
    <scope>NUCLEOTIDE SEQUENCE [LARGE SCALE GENOMIC DNA]</scope>
</reference>
<evidence type="ECO:0000256" key="1">
    <source>
        <dbReference type="SAM" id="MobiDB-lite"/>
    </source>
</evidence>
<gene>
    <name evidence="2" type="ORF">LSCM4_01147</name>
</gene>
<reference evidence="3" key="2">
    <citation type="journal article" date="2021" name="Sci. Data">
        <title>Chromosome-scale genome sequencing, assembly and annotation of six genomes from subfamily Leishmaniinae.</title>
        <authorList>
            <person name="Almutairi H."/>
            <person name="Urbaniak M.D."/>
            <person name="Bates M.D."/>
            <person name="Jariyapan N."/>
            <person name="Kwakye-Nuako G."/>
            <person name="Thomaz Soccol V."/>
            <person name="Al-Salem W.S."/>
            <person name="Dillon R.J."/>
            <person name="Bates P.A."/>
            <person name="Gatherer D."/>
        </authorList>
    </citation>
    <scope>NUCLEOTIDE SEQUENCE [LARGE SCALE GENOMIC DNA]</scope>
</reference>
<keyword evidence="3" id="KW-1185">Reference proteome</keyword>
<accession>A0A836G7S1</accession>
<dbReference type="GeneID" id="92357145"/>
<comment type="caution">
    <text evidence="2">The sequence shown here is derived from an EMBL/GenBank/DDBJ whole genome shotgun (WGS) entry which is preliminary data.</text>
</comment>
<dbReference type="EMBL" id="JAFHLR010000034">
    <property type="protein sequence ID" value="KAG5468059.1"/>
    <property type="molecule type" value="Genomic_DNA"/>
</dbReference>
<evidence type="ECO:0000313" key="2">
    <source>
        <dbReference type="EMBL" id="KAG5468059.1"/>
    </source>
</evidence>
<name>A0A836G7S1_9TRYP</name>
<feature type="region of interest" description="Disordered" evidence="1">
    <location>
        <begin position="415"/>
        <end position="447"/>
    </location>
</feature>
<feature type="region of interest" description="Disordered" evidence="1">
    <location>
        <begin position="142"/>
        <end position="168"/>
    </location>
</feature>
<organism evidence="2 3">
    <name type="scientific">Leishmania orientalis</name>
    <dbReference type="NCBI Taxonomy" id="2249476"/>
    <lineage>
        <taxon>Eukaryota</taxon>
        <taxon>Discoba</taxon>
        <taxon>Euglenozoa</taxon>
        <taxon>Kinetoplastea</taxon>
        <taxon>Metakinetoplastina</taxon>
        <taxon>Trypanosomatida</taxon>
        <taxon>Trypanosomatidae</taxon>
        <taxon>Leishmaniinae</taxon>
        <taxon>Leishmania</taxon>
    </lineage>
</organism>
<protein>
    <submittedName>
        <fullName evidence="2">Uncharacterized protein</fullName>
    </submittedName>
</protein>
<dbReference type="RefSeq" id="XP_067059861.1">
    <property type="nucleotide sequence ID" value="XM_067203211.1"/>
</dbReference>
<evidence type="ECO:0000313" key="3">
    <source>
        <dbReference type="Proteomes" id="UP000674143"/>
    </source>
</evidence>